<dbReference type="AlphaFoldDB" id="A0A9P7F1S5"/>
<dbReference type="GeneID" id="64700264"/>
<organism evidence="2 3">
    <name type="scientific">Suillus discolor</name>
    <dbReference type="NCBI Taxonomy" id="1912936"/>
    <lineage>
        <taxon>Eukaryota</taxon>
        <taxon>Fungi</taxon>
        <taxon>Dikarya</taxon>
        <taxon>Basidiomycota</taxon>
        <taxon>Agaricomycotina</taxon>
        <taxon>Agaricomycetes</taxon>
        <taxon>Agaricomycetidae</taxon>
        <taxon>Boletales</taxon>
        <taxon>Suillineae</taxon>
        <taxon>Suillaceae</taxon>
        <taxon>Suillus</taxon>
    </lineage>
</organism>
<accession>A0A9P7F1S5</accession>
<evidence type="ECO:0000256" key="1">
    <source>
        <dbReference type="SAM" id="MobiDB-lite"/>
    </source>
</evidence>
<gene>
    <name evidence="2" type="ORF">F5147DRAFT_706568</name>
</gene>
<evidence type="ECO:0000313" key="3">
    <source>
        <dbReference type="Proteomes" id="UP000823399"/>
    </source>
</evidence>
<comment type="caution">
    <text evidence="2">The sequence shown here is derived from an EMBL/GenBank/DDBJ whole genome shotgun (WGS) entry which is preliminary data.</text>
</comment>
<proteinExistence type="predicted"/>
<feature type="region of interest" description="Disordered" evidence="1">
    <location>
        <begin position="1"/>
        <end position="26"/>
    </location>
</feature>
<feature type="compositionally biased region" description="Polar residues" evidence="1">
    <location>
        <begin position="16"/>
        <end position="26"/>
    </location>
</feature>
<name>A0A9P7F1S5_9AGAM</name>
<keyword evidence="3" id="KW-1185">Reference proteome</keyword>
<sequence length="149" mass="16071">MATVTQESEAPLPCVSTESDANGTPLPNQLLDANKRITIFQNNVIAEGVTINISSSHCDGSSEFKLEYVAGVAGTTEPTSSQPPLARQLVPVEYSRESVIFNGNTFGQYVMINIGSHNCTGAVKQTALPKTSNQVRHFCEARKPFRVVT</sequence>
<reference evidence="2" key="1">
    <citation type="journal article" date="2020" name="New Phytol.">
        <title>Comparative genomics reveals dynamic genome evolution in host specialist ectomycorrhizal fungi.</title>
        <authorList>
            <person name="Lofgren L.A."/>
            <person name="Nguyen N.H."/>
            <person name="Vilgalys R."/>
            <person name="Ruytinx J."/>
            <person name="Liao H.L."/>
            <person name="Branco S."/>
            <person name="Kuo A."/>
            <person name="LaButti K."/>
            <person name="Lipzen A."/>
            <person name="Andreopoulos W."/>
            <person name="Pangilinan J."/>
            <person name="Riley R."/>
            <person name="Hundley H."/>
            <person name="Na H."/>
            <person name="Barry K."/>
            <person name="Grigoriev I.V."/>
            <person name="Stajich J.E."/>
            <person name="Kennedy P.G."/>
        </authorList>
    </citation>
    <scope>NUCLEOTIDE SEQUENCE</scope>
    <source>
        <strain evidence="2">FC423</strain>
    </source>
</reference>
<evidence type="ECO:0000313" key="2">
    <source>
        <dbReference type="EMBL" id="KAG2103101.1"/>
    </source>
</evidence>
<dbReference type="OrthoDB" id="2645187at2759"/>
<dbReference type="RefSeq" id="XP_041290405.1">
    <property type="nucleotide sequence ID" value="XM_041438005.1"/>
</dbReference>
<dbReference type="EMBL" id="JABBWM010000045">
    <property type="protein sequence ID" value="KAG2103101.1"/>
    <property type="molecule type" value="Genomic_DNA"/>
</dbReference>
<protein>
    <submittedName>
        <fullName evidence="2">Uncharacterized protein</fullName>
    </submittedName>
</protein>
<dbReference type="Proteomes" id="UP000823399">
    <property type="component" value="Unassembled WGS sequence"/>
</dbReference>